<gene>
    <name evidence="1" type="ORF">N656DRAFT_383210</name>
</gene>
<protein>
    <submittedName>
        <fullName evidence="1">Uncharacterized protein</fullName>
    </submittedName>
</protein>
<organism evidence="1 2">
    <name type="scientific">Canariomyces notabilis</name>
    <dbReference type="NCBI Taxonomy" id="2074819"/>
    <lineage>
        <taxon>Eukaryota</taxon>
        <taxon>Fungi</taxon>
        <taxon>Dikarya</taxon>
        <taxon>Ascomycota</taxon>
        <taxon>Pezizomycotina</taxon>
        <taxon>Sordariomycetes</taxon>
        <taxon>Sordariomycetidae</taxon>
        <taxon>Sordariales</taxon>
        <taxon>Chaetomiaceae</taxon>
        <taxon>Canariomyces</taxon>
    </lineage>
</organism>
<name>A0AAN6YVX9_9PEZI</name>
<reference evidence="1" key="1">
    <citation type="journal article" date="2023" name="Mol. Phylogenet. Evol.">
        <title>Genome-scale phylogeny and comparative genomics of the fungal order Sordariales.</title>
        <authorList>
            <person name="Hensen N."/>
            <person name="Bonometti L."/>
            <person name="Westerberg I."/>
            <person name="Brannstrom I.O."/>
            <person name="Guillou S."/>
            <person name="Cros-Aarteil S."/>
            <person name="Calhoun S."/>
            <person name="Haridas S."/>
            <person name="Kuo A."/>
            <person name="Mondo S."/>
            <person name="Pangilinan J."/>
            <person name="Riley R."/>
            <person name="LaButti K."/>
            <person name="Andreopoulos B."/>
            <person name="Lipzen A."/>
            <person name="Chen C."/>
            <person name="Yan M."/>
            <person name="Daum C."/>
            <person name="Ng V."/>
            <person name="Clum A."/>
            <person name="Steindorff A."/>
            <person name="Ohm R.A."/>
            <person name="Martin F."/>
            <person name="Silar P."/>
            <person name="Natvig D.O."/>
            <person name="Lalanne C."/>
            <person name="Gautier V."/>
            <person name="Ament-Velasquez S.L."/>
            <person name="Kruys A."/>
            <person name="Hutchinson M.I."/>
            <person name="Powell A.J."/>
            <person name="Barry K."/>
            <person name="Miller A.N."/>
            <person name="Grigoriev I.V."/>
            <person name="Debuchy R."/>
            <person name="Gladieux P."/>
            <person name="Hiltunen Thoren M."/>
            <person name="Johannesson H."/>
        </authorList>
    </citation>
    <scope>NUCLEOTIDE SEQUENCE</scope>
    <source>
        <strain evidence="1">CBS 508.74</strain>
    </source>
</reference>
<sequence>MSGYDECARQLGEMELQTRLPFQSYVPPRFCPAVDGVLWSRIRPAEEDDGSQSPILSILEFTLMPGVNVHDQSRPPGKLWDAALRYIGSIPGCCAIEWGPRLDRDNPPTGIAYTSILCTLHWDTTAAWRAFQYSLGFTPLVGMLASDVSNCCAKLSASGARIFGGQRRDGAAVVDVVSVVLDAEDASFPTRRSALEDDWNTLVDLVTKGHDGLRHSYAVWLENNASSFLGPVQAEAAAATRLNHFMAFLAWDGAQYDSHPIEELCDRLRGSLSSSQAPNGPIISRKAVQLVSEMPRQEDYHDPPRHPLAPHSLASILKADFPRQCSADLANLREHAQRTLDCSINDARARVRLFPAPRGSFISQGELYEGRMPMIPGRWRRGGYFNRGYHFVDVVWIQLKARAPKTQGPHIYTRLKNEIGALPGFVQAFWARDVQDKAKLAVLIVWEDQQARGPALHEYSRILDDLAASSVHLAAPLTHQTLTMPRNGMRPWLGNGRVKYLELVCFRVQPGLLERELFEHAYAAFANMTKASDIAGIPTACSVIKDAGGWQLAEPEAADGSDFQLFTGVLTWQSPEARQEWYEELVRLSSWSYEMFGHKLDALKILAAGGVTASFLEMQKGYY</sequence>
<dbReference type="Proteomes" id="UP001302812">
    <property type="component" value="Unassembled WGS sequence"/>
</dbReference>
<reference evidence="1" key="2">
    <citation type="submission" date="2023-05" db="EMBL/GenBank/DDBJ databases">
        <authorList>
            <consortium name="Lawrence Berkeley National Laboratory"/>
            <person name="Steindorff A."/>
            <person name="Hensen N."/>
            <person name="Bonometti L."/>
            <person name="Westerberg I."/>
            <person name="Brannstrom I.O."/>
            <person name="Guillou S."/>
            <person name="Cros-Aarteil S."/>
            <person name="Calhoun S."/>
            <person name="Haridas S."/>
            <person name="Kuo A."/>
            <person name="Mondo S."/>
            <person name="Pangilinan J."/>
            <person name="Riley R."/>
            <person name="Labutti K."/>
            <person name="Andreopoulos B."/>
            <person name="Lipzen A."/>
            <person name="Chen C."/>
            <person name="Yanf M."/>
            <person name="Daum C."/>
            <person name="Ng V."/>
            <person name="Clum A."/>
            <person name="Ohm R."/>
            <person name="Martin F."/>
            <person name="Silar P."/>
            <person name="Natvig D."/>
            <person name="Lalanne C."/>
            <person name="Gautier V."/>
            <person name="Ament-Velasquez S.L."/>
            <person name="Kruys A."/>
            <person name="Hutchinson M.I."/>
            <person name="Powell A.J."/>
            <person name="Barry K."/>
            <person name="Miller A.N."/>
            <person name="Grigoriev I.V."/>
            <person name="Debuchy R."/>
            <person name="Gladieux P."/>
            <person name="Thoren M.H."/>
            <person name="Johannesson H."/>
        </authorList>
    </citation>
    <scope>NUCLEOTIDE SEQUENCE</scope>
    <source>
        <strain evidence="1">CBS 508.74</strain>
    </source>
</reference>
<dbReference type="GeneID" id="89933587"/>
<dbReference type="AlphaFoldDB" id="A0AAN6YVX9"/>
<evidence type="ECO:0000313" key="1">
    <source>
        <dbReference type="EMBL" id="KAK4115508.1"/>
    </source>
</evidence>
<dbReference type="RefSeq" id="XP_064673078.1">
    <property type="nucleotide sequence ID" value="XM_064809463.1"/>
</dbReference>
<comment type="caution">
    <text evidence="1">The sequence shown here is derived from an EMBL/GenBank/DDBJ whole genome shotgun (WGS) entry which is preliminary data.</text>
</comment>
<proteinExistence type="predicted"/>
<accession>A0AAN6YVX9</accession>
<dbReference type="EMBL" id="MU853334">
    <property type="protein sequence ID" value="KAK4115508.1"/>
    <property type="molecule type" value="Genomic_DNA"/>
</dbReference>
<evidence type="ECO:0000313" key="2">
    <source>
        <dbReference type="Proteomes" id="UP001302812"/>
    </source>
</evidence>
<keyword evidence="2" id="KW-1185">Reference proteome</keyword>